<feature type="domain" description="Large polyvalent protein associated" evidence="1">
    <location>
        <begin position="23"/>
        <end position="91"/>
    </location>
</feature>
<dbReference type="Pfam" id="PF18843">
    <property type="entry name" value="LPD28"/>
    <property type="match status" value="1"/>
</dbReference>
<organism evidence="2 3">
    <name type="scientific">Candidatus Bacteroides pullicola</name>
    <dbReference type="NCBI Taxonomy" id="2838475"/>
    <lineage>
        <taxon>Bacteria</taxon>
        <taxon>Pseudomonadati</taxon>
        <taxon>Bacteroidota</taxon>
        <taxon>Bacteroidia</taxon>
        <taxon>Bacteroidales</taxon>
        <taxon>Bacteroidaceae</taxon>
        <taxon>Bacteroides</taxon>
    </lineage>
</organism>
<reference evidence="2" key="2">
    <citation type="submission" date="2021-04" db="EMBL/GenBank/DDBJ databases">
        <authorList>
            <person name="Gilroy R."/>
        </authorList>
    </citation>
    <scope>NUCLEOTIDE SEQUENCE</scope>
    <source>
        <strain evidence="2">Gambia2-208</strain>
    </source>
</reference>
<dbReference type="InterPro" id="IPR040809">
    <property type="entry name" value="LPD28"/>
</dbReference>
<gene>
    <name evidence="2" type="ORF">H9824_08990</name>
</gene>
<name>A0A9D2CL95_9BACE</name>
<evidence type="ECO:0000259" key="1">
    <source>
        <dbReference type="Pfam" id="PF18843"/>
    </source>
</evidence>
<evidence type="ECO:0000313" key="2">
    <source>
        <dbReference type="EMBL" id="HIY88823.1"/>
    </source>
</evidence>
<proteinExistence type="predicted"/>
<protein>
    <recommendedName>
        <fullName evidence="1">Large polyvalent protein associated domain-containing protein</fullName>
    </recommendedName>
</protein>
<sequence length="95" mass="10762">MLYDYRNEDKRPMCLTLENGLTIEGEFIDLRISVETLPKGKTWYQLRHADDDDTGPATVKNGCVAVNFFGTLICEPISGIENNEEIAITEWGFCD</sequence>
<evidence type="ECO:0000313" key="3">
    <source>
        <dbReference type="Proteomes" id="UP000886851"/>
    </source>
</evidence>
<comment type="caution">
    <text evidence="2">The sequence shown here is derived from an EMBL/GenBank/DDBJ whole genome shotgun (WGS) entry which is preliminary data.</text>
</comment>
<dbReference type="AlphaFoldDB" id="A0A9D2CL95"/>
<reference evidence="2" key="1">
    <citation type="journal article" date="2021" name="PeerJ">
        <title>Extensive microbial diversity within the chicken gut microbiome revealed by metagenomics and culture.</title>
        <authorList>
            <person name="Gilroy R."/>
            <person name="Ravi A."/>
            <person name="Getino M."/>
            <person name="Pursley I."/>
            <person name="Horton D.L."/>
            <person name="Alikhan N.F."/>
            <person name="Baker D."/>
            <person name="Gharbi K."/>
            <person name="Hall N."/>
            <person name="Watson M."/>
            <person name="Adriaenssens E.M."/>
            <person name="Foster-Nyarko E."/>
            <person name="Jarju S."/>
            <person name="Secka A."/>
            <person name="Antonio M."/>
            <person name="Oren A."/>
            <person name="Chaudhuri R.R."/>
            <person name="La Ragione R."/>
            <person name="Hildebrand F."/>
            <person name="Pallen M.J."/>
        </authorList>
    </citation>
    <scope>NUCLEOTIDE SEQUENCE</scope>
    <source>
        <strain evidence="2">Gambia2-208</strain>
    </source>
</reference>
<dbReference type="Proteomes" id="UP000886851">
    <property type="component" value="Unassembled WGS sequence"/>
</dbReference>
<accession>A0A9D2CL95</accession>
<dbReference type="EMBL" id="DXCV01000061">
    <property type="protein sequence ID" value="HIY88823.1"/>
    <property type="molecule type" value="Genomic_DNA"/>
</dbReference>